<protein>
    <submittedName>
        <fullName evidence="2">Uncharacterized protein</fullName>
    </submittedName>
</protein>
<feature type="region of interest" description="Disordered" evidence="1">
    <location>
        <begin position="1"/>
        <end position="23"/>
    </location>
</feature>
<feature type="region of interest" description="Disordered" evidence="1">
    <location>
        <begin position="50"/>
        <end position="69"/>
    </location>
</feature>
<evidence type="ECO:0000313" key="2">
    <source>
        <dbReference type="EMBL" id="ROL44830.1"/>
    </source>
</evidence>
<proteinExistence type="predicted"/>
<evidence type="ECO:0000313" key="3">
    <source>
        <dbReference type="Proteomes" id="UP000281406"/>
    </source>
</evidence>
<accession>A0A3N0YG49</accession>
<comment type="caution">
    <text evidence="2">The sequence shown here is derived from an EMBL/GenBank/DDBJ whole genome shotgun (WGS) entry which is preliminary data.</text>
</comment>
<keyword evidence="3" id="KW-1185">Reference proteome</keyword>
<dbReference type="EMBL" id="RJVU01043944">
    <property type="protein sequence ID" value="ROL44830.1"/>
    <property type="molecule type" value="Genomic_DNA"/>
</dbReference>
<dbReference type="Proteomes" id="UP000281406">
    <property type="component" value="Unassembled WGS sequence"/>
</dbReference>
<evidence type="ECO:0000256" key="1">
    <source>
        <dbReference type="SAM" id="MobiDB-lite"/>
    </source>
</evidence>
<reference evidence="2 3" key="1">
    <citation type="submission" date="2018-10" db="EMBL/GenBank/DDBJ databases">
        <title>Genome assembly for a Yunnan-Guizhou Plateau 3E fish, Anabarilius grahami (Regan), and its evolutionary and genetic applications.</title>
        <authorList>
            <person name="Jiang W."/>
        </authorList>
    </citation>
    <scope>NUCLEOTIDE SEQUENCE [LARGE SCALE GENOMIC DNA]</scope>
    <source>
        <strain evidence="2">AG-KIZ</strain>
        <tissue evidence="2">Muscle</tissue>
    </source>
</reference>
<dbReference type="AlphaFoldDB" id="A0A3N0YG49"/>
<organism evidence="2 3">
    <name type="scientific">Anabarilius grahami</name>
    <name type="common">Kanglang fish</name>
    <name type="synonym">Barilius grahami</name>
    <dbReference type="NCBI Taxonomy" id="495550"/>
    <lineage>
        <taxon>Eukaryota</taxon>
        <taxon>Metazoa</taxon>
        <taxon>Chordata</taxon>
        <taxon>Craniata</taxon>
        <taxon>Vertebrata</taxon>
        <taxon>Euteleostomi</taxon>
        <taxon>Actinopterygii</taxon>
        <taxon>Neopterygii</taxon>
        <taxon>Teleostei</taxon>
        <taxon>Ostariophysi</taxon>
        <taxon>Cypriniformes</taxon>
        <taxon>Xenocyprididae</taxon>
        <taxon>Xenocypridinae</taxon>
        <taxon>Xenocypridinae incertae sedis</taxon>
        <taxon>Anabarilius</taxon>
    </lineage>
</organism>
<name>A0A3N0YG49_ANAGA</name>
<sequence>MRSEAVSAEVNVNGTPDPPEDVSAQTVRASSWTPRAHTPHRHIHTCLYLPDAPRAPPQTPETPTQTNTPSVLMLLVSLDAEEFGV</sequence>
<gene>
    <name evidence="2" type="ORF">DPX16_2180</name>
</gene>